<evidence type="ECO:0000313" key="2">
    <source>
        <dbReference type="EMBL" id="KAL0134546.1"/>
    </source>
</evidence>
<name>A0AAW2H4N9_9HYME</name>
<gene>
    <name evidence="2" type="ORF">PUN28_001377</name>
</gene>
<keyword evidence="3" id="KW-1185">Reference proteome</keyword>
<accession>A0AAW2H4N9</accession>
<reference evidence="2 3" key="1">
    <citation type="submission" date="2023-03" db="EMBL/GenBank/DDBJ databases">
        <title>High recombination rates correlate with genetic variation in Cardiocondyla obscurior ants.</title>
        <authorList>
            <person name="Errbii M."/>
        </authorList>
    </citation>
    <scope>NUCLEOTIDE SEQUENCE [LARGE SCALE GENOMIC DNA]</scope>
    <source>
        <strain evidence="2">Alpha-2009</strain>
        <tissue evidence="2">Whole body</tissue>
    </source>
</reference>
<evidence type="ECO:0000256" key="1">
    <source>
        <dbReference type="SAM" id="MobiDB-lite"/>
    </source>
</evidence>
<evidence type="ECO:0000313" key="3">
    <source>
        <dbReference type="Proteomes" id="UP001430953"/>
    </source>
</evidence>
<organism evidence="2 3">
    <name type="scientific">Cardiocondyla obscurior</name>
    <dbReference type="NCBI Taxonomy" id="286306"/>
    <lineage>
        <taxon>Eukaryota</taxon>
        <taxon>Metazoa</taxon>
        <taxon>Ecdysozoa</taxon>
        <taxon>Arthropoda</taxon>
        <taxon>Hexapoda</taxon>
        <taxon>Insecta</taxon>
        <taxon>Pterygota</taxon>
        <taxon>Neoptera</taxon>
        <taxon>Endopterygota</taxon>
        <taxon>Hymenoptera</taxon>
        <taxon>Apocrita</taxon>
        <taxon>Aculeata</taxon>
        <taxon>Formicoidea</taxon>
        <taxon>Formicidae</taxon>
        <taxon>Myrmicinae</taxon>
        <taxon>Cardiocondyla</taxon>
    </lineage>
</organism>
<sequence length="123" mass="14150">MGSVQPRARCWIRAADQSSHRLRSYLPMFRPILLISHGRRARRVILVNAKMELTKKMNVGRWIECSRREKNWKSEKRRQEGGRIGREGETGRGSRKKSGDLRGKGKIFPAQASFSLRLRGGFG</sequence>
<protein>
    <submittedName>
        <fullName evidence="2">Uncharacterized protein</fullName>
    </submittedName>
</protein>
<dbReference type="AlphaFoldDB" id="A0AAW2H4N9"/>
<dbReference type="Proteomes" id="UP001430953">
    <property type="component" value="Unassembled WGS sequence"/>
</dbReference>
<dbReference type="EMBL" id="JADYXP020000001">
    <property type="protein sequence ID" value="KAL0134546.1"/>
    <property type="molecule type" value="Genomic_DNA"/>
</dbReference>
<proteinExistence type="predicted"/>
<comment type="caution">
    <text evidence="2">The sequence shown here is derived from an EMBL/GenBank/DDBJ whole genome shotgun (WGS) entry which is preliminary data.</text>
</comment>
<feature type="compositionally biased region" description="Basic and acidic residues" evidence="1">
    <location>
        <begin position="70"/>
        <end position="103"/>
    </location>
</feature>
<feature type="region of interest" description="Disordered" evidence="1">
    <location>
        <begin position="70"/>
        <end position="106"/>
    </location>
</feature>